<proteinExistence type="predicted"/>
<keyword evidence="1" id="KW-0472">Membrane</keyword>
<reference evidence="3" key="1">
    <citation type="journal article" date="2019" name="Int. J. Syst. Evol. Microbiol.">
        <title>The Global Catalogue of Microorganisms (GCM) 10K type strain sequencing project: providing services to taxonomists for standard genome sequencing and annotation.</title>
        <authorList>
            <consortium name="The Broad Institute Genomics Platform"/>
            <consortium name="The Broad Institute Genome Sequencing Center for Infectious Disease"/>
            <person name="Wu L."/>
            <person name="Ma J."/>
        </authorList>
    </citation>
    <scope>NUCLEOTIDE SEQUENCE [LARGE SCALE GENOMIC DNA]</scope>
    <source>
        <strain evidence="3">CCUG 49018</strain>
    </source>
</reference>
<dbReference type="EMBL" id="JBHTMB010000127">
    <property type="protein sequence ID" value="MFD1234385.1"/>
    <property type="molecule type" value="Genomic_DNA"/>
</dbReference>
<dbReference type="Proteomes" id="UP001597182">
    <property type="component" value="Unassembled WGS sequence"/>
</dbReference>
<name>A0ABW3VI19_9PSEU</name>
<evidence type="ECO:0000313" key="2">
    <source>
        <dbReference type="EMBL" id="MFD1234385.1"/>
    </source>
</evidence>
<evidence type="ECO:0008006" key="4">
    <source>
        <dbReference type="Google" id="ProtNLM"/>
    </source>
</evidence>
<feature type="transmembrane region" description="Helical" evidence="1">
    <location>
        <begin position="245"/>
        <end position="264"/>
    </location>
</feature>
<feature type="transmembrane region" description="Helical" evidence="1">
    <location>
        <begin position="219"/>
        <end position="238"/>
    </location>
</feature>
<keyword evidence="1" id="KW-0812">Transmembrane</keyword>
<dbReference type="RefSeq" id="WP_013676513.1">
    <property type="nucleotide sequence ID" value="NZ_BAABKS010000051.1"/>
</dbReference>
<organism evidence="2 3">
    <name type="scientific">Pseudonocardia benzenivorans</name>
    <dbReference type="NCBI Taxonomy" id="228005"/>
    <lineage>
        <taxon>Bacteria</taxon>
        <taxon>Bacillati</taxon>
        <taxon>Actinomycetota</taxon>
        <taxon>Actinomycetes</taxon>
        <taxon>Pseudonocardiales</taxon>
        <taxon>Pseudonocardiaceae</taxon>
        <taxon>Pseudonocardia</taxon>
    </lineage>
</organism>
<feature type="transmembrane region" description="Helical" evidence="1">
    <location>
        <begin position="22"/>
        <end position="42"/>
    </location>
</feature>
<comment type="caution">
    <text evidence="2">The sequence shown here is derived from an EMBL/GenBank/DDBJ whole genome shotgun (WGS) entry which is preliminary data.</text>
</comment>
<protein>
    <recommendedName>
        <fullName evidence="4">ABC transporter permease</fullName>
    </recommendedName>
</protein>
<keyword evidence="3" id="KW-1185">Reference proteome</keyword>
<evidence type="ECO:0000256" key="1">
    <source>
        <dbReference type="SAM" id="Phobius"/>
    </source>
</evidence>
<evidence type="ECO:0000313" key="3">
    <source>
        <dbReference type="Proteomes" id="UP001597182"/>
    </source>
</evidence>
<feature type="transmembrane region" description="Helical" evidence="1">
    <location>
        <begin position="159"/>
        <end position="181"/>
    </location>
</feature>
<accession>A0ABW3VI19</accession>
<gene>
    <name evidence="2" type="ORF">ACFQ34_13930</name>
</gene>
<keyword evidence="1" id="KW-1133">Transmembrane helix</keyword>
<feature type="transmembrane region" description="Helical" evidence="1">
    <location>
        <begin position="193"/>
        <end position="213"/>
    </location>
</feature>
<feature type="transmembrane region" description="Helical" evidence="1">
    <location>
        <begin position="308"/>
        <end position="327"/>
    </location>
</feature>
<sequence length="348" mass="34296">MSVLDVDPVPATKGAPTPWAQVAAVVVLLTVAVGVLLTAFGLPAVRSSVHAVPIALAGPSVATDRIAAALEERRPGAFETLAVPDTAAAEAAIVDREVYGAIDVSGGRPEVVVATAASPAVAQTLQALAAGLAAPGEATAPSATVRELVPLPAADPRGIGLAAGSLPLVIGGVLAAVVLTLRVRGAARRLVGALAFAMTGGLALVAILQFWFGSLGGDYWTNAGAVALSVAATALILLGLEAVMGLPGIGLGAAVLLLVGNPLSGSASAPEMLPGWSGTLGRLLPPGAGASLLRSTAFFDGAGATQPVLVLLAWFGLGLVLFAVGAVRSGRARLTVARRESTVTAAPV</sequence>